<dbReference type="SUPFAM" id="SSF54236">
    <property type="entry name" value="Ubiquitin-like"/>
    <property type="match status" value="1"/>
</dbReference>
<accession>I3T6U8</accession>
<dbReference type="GO" id="GO:0004190">
    <property type="term" value="F:aspartic-type endopeptidase activity"/>
    <property type="evidence" value="ECO:0007669"/>
    <property type="project" value="UniProtKB-KW"/>
</dbReference>
<dbReference type="PROSITE" id="PS50053">
    <property type="entry name" value="UBIQUITIN_2"/>
    <property type="match status" value="1"/>
</dbReference>
<reference evidence="6" key="1">
    <citation type="submission" date="2012-05" db="EMBL/GenBank/DDBJ databases">
        <authorList>
            <person name="Krishnakumar V."/>
            <person name="Cheung F."/>
            <person name="Xiao Y."/>
            <person name="Chan A."/>
            <person name="Moskal W.A."/>
            <person name="Town C.D."/>
        </authorList>
    </citation>
    <scope>NUCLEOTIDE SEQUENCE</scope>
</reference>
<dbReference type="PRINTS" id="PR00348">
    <property type="entry name" value="UBIQUITIN"/>
</dbReference>
<organism evidence="6">
    <name type="scientific">Lotus japonicus</name>
    <name type="common">Lotus corniculatus var. japonicus</name>
    <dbReference type="NCBI Taxonomy" id="34305"/>
    <lineage>
        <taxon>Eukaryota</taxon>
        <taxon>Viridiplantae</taxon>
        <taxon>Streptophyta</taxon>
        <taxon>Embryophyta</taxon>
        <taxon>Tracheophyta</taxon>
        <taxon>Spermatophyta</taxon>
        <taxon>Magnoliopsida</taxon>
        <taxon>eudicotyledons</taxon>
        <taxon>Gunneridae</taxon>
        <taxon>Pentapetalae</taxon>
        <taxon>rosids</taxon>
        <taxon>fabids</taxon>
        <taxon>Fabales</taxon>
        <taxon>Fabaceae</taxon>
        <taxon>Papilionoideae</taxon>
        <taxon>50 kb inversion clade</taxon>
        <taxon>NPAAA clade</taxon>
        <taxon>Hologalegina</taxon>
        <taxon>robinioid clade</taxon>
        <taxon>Loteae</taxon>
        <taxon>Lotus</taxon>
    </lineage>
</organism>
<evidence type="ECO:0000256" key="3">
    <source>
        <dbReference type="ARBA" id="ARBA00022750"/>
    </source>
</evidence>
<dbReference type="GO" id="GO:0006508">
    <property type="term" value="P:proteolysis"/>
    <property type="evidence" value="ECO:0007669"/>
    <property type="project" value="UniProtKB-KW"/>
</dbReference>
<keyword evidence="4" id="KW-0378">Hydrolase</keyword>
<protein>
    <recommendedName>
        <fullName evidence="5">Ubiquitin-like domain-containing protein</fullName>
    </recommendedName>
</protein>
<proteinExistence type="evidence at transcript level"/>
<dbReference type="SMART" id="SM00213">
    <property type="entry name" value="UBQ"/>
    <property type="match status" value="1"/>
</dbReference>
<dbReference type="InterPro" id="IPR033882">
    <property type="entry name" value="DDI1_N"/>
</dbReference>
<dbReference type="PANTHER" id="PTHR12917">
    <property type="entry name" value="ASPARTYL PROTEASE DDI-RELATED"/>
    <property type="match status" value="1"/>
</dbReference>
<feature type="domain" description="Ubiquitin-like" evidence="5">
    <location>
        <begin position="1"/>
        <end position="76"/>
    </location>
</feature>
<dbReference type="InterPro" id="IPR029071">
    <property type="entry name" value="Ubiquitin-like_domsf"/>
</dbReference>
<dbReference type="AlphaFoldDB" id="I3T6U8"/>
<evidence type="ECO:0000313" key="6">
    <source>
        <dbReference type="EMBL" id="AFK48240.1"/>
    </source>
</evidence>
<dbReference type="PANTHER" id="PTHR12917:SF1">
    <property type="entry name" value="AT13091P"/>
    <property type="match status" value="1"/>
</dbReference>
<evidence type="ECO:0000256" key="4">
    <source>
        <dbReference type="ARBA" id="ARBA00022801"/>
    </source>
</evidence>
<comment type="similarity">
    <text evidence="1">Belongs to the DDI1 family.</text>
</comment>
<evidence type="ECO:0000259" key="5">
    <source>
        <dbReference type="PROSITE" id="PS50053"/>
    </source>
</evidence>
<evidence type="ECO:0000256" key="2">
    <source>
        <dbReference type="ARBA" id="ARBA00022670"/>
    </source>
</evidence>
<dbReference type="EMBL" id="BT148446">
    <property type="protein sequence ID" value="AFK48240.1"/>
    <property type="molecule type" value="mRNA"/>
</dbReference>
<dbReference type="Gene3D" id="3.10.20.90">
    <property type="entry name" value="Phosphatidylinositol 3-kinase Catalytic Subunit, Chain A, domain 1"/>
    <property type="match status" value="1"/>
</dbReference>
<dbReference type="Pfam" id="PF00240">
    <property type="entry name" value="ubiquitin"/>
    <property type="match status" value="1"/>
</dbReference>
<keyword evidence="2" id="KW-0645">Protease</keyword>
<name>I3T6U8_LOTJA</name>
<dbReference type="CDD" id="cd01796">
    <property type="entry name" value="Ubl_Ddi1_like"/>
    <property type="match status" value="1"/>
</dbReference>
<keyword evidence="3" id="KW-0064">Aspartyl protease</keyword>
<dbReference type="InterPro" id="IPR019956">
    <property type="entry name" value="Ubiquitin_dom"/>
</dbReference>
<evidence type="ECO:0000256" key="1">
    <source>
        <dbReference type="ARBA" id="ARBA00009136"/>
    </source>
</evidence>
<sequence>MKITVMTADEQILTLDVDPNESVENVKALLEVETSVPLQKQQLLFNGKEVRNPEKLSALGVKDDDLLMMVSGGGGAAAASSGSANDLSFNPDGSAVNPSAFQQHIRRDSNMMGQLFQSDPELAQAILGNDLNRLQEILRLRHRQKDEYRRQKEEELALLYADPFDVEAQKKIEAAIRQKGIDENWEAALEHNPEAFARVVMLYVDMEVMVSH</sequence>
<dbReference type="InterPro" id="IPR000626">
    <property type="entry name" value="Ubiquitin-like_dom"/>
</dbReference>